<reference evidence="1 2" key="1">
    <citation type="submission" date="2020-04" db="EMBL/GenBank/DDBJ databases">
        <title>WGS-Seq of Vibrio isolated by the O'Toole Lab.</title>
        <authorList>
            <person name="Mckone K.P."/>
            <person name="Whitaker R."/>
            <person name="Sevigney J.L."/>
            <person name="Herring J.B."/>
            <person name="O'Toole G."/>
        </authorList>
    </citation>
    <scope>NUCLEOTIDE SEQUENCE [LARGE SCALE GENOMIC DNA]</scope>
    <source>
        <strain evidence="1 2">BS_02</strain>
    </source>
</reference>
<comment type="caution">
    <text evidence="1">The sequence shown here is derived from an EMBL/GenBank/DDBJ whole genome shotgun (WGS) entry which is preliminary data.</text>
</comment>
<gene>
    <name evidence="1" type="ORF">HJ568_18655</name>
</gene>
<organism evidence="1 2">
    <name type="scientific">Vibrio breoganii</name>
    <dbReference type="NCBI Taxonomy" id="553239"/>
    <lineage>
        <taxon>Bacteria</taxon>
        <taxon>Pseudomonadati</taxon>
        <taxon>Pseudomonadota</taxon>
        <taxon>Gammaproteobacteria</taxon>
        <taxon>Vibrionales</taxon>
        <taxon>Vibrionaceae</taxon>
        <taxon>Vibrio</taxon>
    </lineage>
</organism>
<sequence length="263" mass="31219">MLERRLKNMQEDDILVCNDSYLYILAFKLDLKFRRQILLIRNKYNNDLMSRVESDVECFSFDIEDCSKYNLKYYRQYCSGYAELVNQPSRKINDRYNITMYFLGLNKGRTKWLNYIKSISGGVNHKFLVKYQSNLFIRFICVFFKVEKYTLLSYKEHLDNVNECNIIVDIVQEGQSGYTMRTIESLLARKKLITNNKNVISEDFYDPNRILVLSGDESIDAERICEFLDNIEQNEIATAVDFSTYSIVHVFEKILKIQVFKKN</sequence>
<protein>
    <submittedName>
        <fullName evidence="1">Uncharacterized protein</fullName>
    </submittedName>
</protein>
<dbReference type="EMBL" id="JABCJR010000062">
    <property type="protein sequence ID" value="NMR71938.1"/>
    <property type="molecule type" value="Genomic_DNA"/>
</dbReference>
<evidence type="ECO:0000313" key="1">
    <source>
        <dbReference type="EMBL" id="NMR71938.1"/>
    </source>
</evidence>
<accession>A0ABX1UBU0</accession>
<name>A0ABX1UBU0_9VIBR</name>
<evidence type="ECO:0000313" key="2">
    <source>
        <dbReference type="Proteomes" id="UP000590068"/>
    </source>
</evidence>
<dbReference type="Proteomes" id="UP000590068">
    <property type="component" value="Unassembled WGS sequence"/>
</dbReference>
<keyword evidence="2" id="KW-1185">Reference proteome</keyword>
<dbReference type="RefSeq" id="WP_133154010.1">
    <property type="nucleotide sequence ID" value="NZ_JABBXC010000035.1"/>
</dbReference>
<proteinExistence type="predicted"/>